<protein>
    <submittedName>
        <fullName evidence="2">Uncharacterized protein</fullName>
    </submittedName>
</protein>
<evidence type="ECO:0000256" key="1">
    <source>
        <dbReference type="SAM" id="MobiDB-lite"/>
    </source>
</evidence>
<sequence>MYGSFGSYSSMSTADMSPSPITIGSGRSSTVCAFPSWPNRSCLGSSGVGLTSSFLTDEDLFLSDGLEDSGYTSSSGSSSSSYSNPGSMSPPPGWRNAQQPFAVMAEINNDFEAFKHNSGPSDEELAIIQRERQAYKSQLVRVVLLEKEQRRMAASAARRQRRAAAAATAALPSATSSRKSSTKLSAIIEDA</sequence>
<proteinExistence type="predicted"/>
<feature type="compositionally biased region" description="Low complexity" evidence="1">
    <location>
        <begin position="69"/>
        <end position="87"/>
    </location>
</feature>
<keyword evidence="3" id="KW-1185">Reference proteome</keyword>
<evidence type="ECO:0000313" key="2">
    <source>
        <dbReference type="EMBL" id="CAK7268276.1"/>
    </source>
</evidence>
<dbReference type="EMBL" id="CAWUOM010000044">
    <property type="protein sequence ID" value="CAK7268276.1"/>
    <property type="molecule type" value="Genomic_DNA"/>
</dbReference>
<feature type="region of interest" description="Disordered" evidence="1">
    <location>
        <begin position="68"/>
        <end position="98"/>
    </location>
</feature>
<name>A0ABP0DNC2_9PEZI</name>
<feature type="compositionally biased region" description="Low complexity" evidence="1">
    <location>
        <begin position="167"/>
        <end position="178"/>
    </location>
</feature>
<organism evidence="2 3">
    <name type="scientific">Sporothrix epigloea</name>
    <dbReference type="NCBI Taxonomy" id="1892477"/>
    <lineage>
        <taxon>Eukaryota</taxon>
        <taxon>Fungi</taxon>
        <taxon>Dikarya</taxon>
        <taxon>Ascomycota</taxon>
        <taxon>Pezizomycotina</taxon>
        <taxon>Sordariomycetes</taxon>
        <taxon>Sordariomycetidae</taxon>
        <taxon>Ophiostomatales</taxon>
        <taxon>Ophiostomataceae</taxon>
        <taxon>Sporothrix</taxon>
    </lineage>
</organism>
<comment type="caution">
    <text evidence="2">The sequence shown here is derived from an EMBL/GenBank/DDBJ whole genome shotgun (WGS) entry which is preliminary data.</text>
</comment>
<gene>
    <name evidence="2" type="ORF">SEPCBS57363_003013</name>
</gene>
<evidence type="ECO:0000313" key="3">
    <source>
        <dbReference type="Proteomes" id="UP001642501"/>
    </source>
</evidence>
<reference evidence="2 3" key="1">
    <citation type="submission" date="2024-01" db="EMBL/GenBank/DDBJ databases">
        <authorList>
            <person name="Allen C."/>
            <person name="Tagirdzhanova G."/>
        </authorList>
    </citation>
    <scope>NUCLEOTIDE SEQUENCE [LARGE SCALE GENOMIC DNA]</scope>
    <source>
        <strain evidence="2 3">CBS 573.63</strain>
    </source>
</reference>
<dbReference type="Proteomes" id="UP001642501">
    <property type="component" value="Unassembled WGS sequence"/>
</dbReference>
<accession>A0ABP0DNC2</accession>
<feature type="region of interest" description="Disordered" evidence="1">
    <location>
        <begin position="167"/>
        <end position="191"/>
    </location>
</feature>